<protein>
    <submittedName>
        <fullName evidence="2">Uncharacterized protein</fullName>
    </submittedName>
</protein>
<name>A0A914QZX6_9BILA</name>
<accession>A0A914QZX6</accession>
<dbReference type="Proteomes" id="UP000887578">
    <property type="component" value="Unplaced"/>
</dbReference>
<evidence type="ECO:0000313" key="2">
    <source>
        <dbReference type="WBParaSite" id="PDA_v2.g9926.t1"/>
    </source>
</evidence>
<organism evidence="1 2">
    <name type="scientific">Panagrolaimus davidi</name>
    <dbReference type="NCBI Taxonomy" id="227884"/>
    <lineage>
        <taxon>Eukaryota</taxon>
        <taxon>Metazoa</taxon>
        <taxon>Ecdysozoa</taxon>
        <taxon>Nematoda</taxon>
        <taxon>Chromadorea</taxon>
        <taxon>Rhabditida</taxon>
        <taxon>Tylenchina</taxon>
        <taxon>Panagrolaimomorpha</taxon>
        <taxon>Panagrolaimoidea</taxon>
        <taxon>Panagrolaimidae</taxon>
        <taxon>Panagrolaimus</taxon>
    </lineage>
</organism>
<dbReference type="WBParaSite" id="PDA_v2.g9926.t1">
    <property type="protein sequence ID" value="PDA_v2.g9926.t1"/>
    <property type="gene ID" value="PDA_v2.g9926"/>
</dbReference>
<evidence type="ECO:0000313" key="1">
    <source>
        <dbReference type="Proteomes" id="UP000887578"/>
    </source>
</evidence>
<keyword evidence="1" id="KW-1185">Reference proteome</keyword>
<sequence>MNKLTEEVTLINNTKKNVQHECLHHPPPLSNEVANLNSFHPVPFGRHFPHMHSYVVRNADPTREVRHPTTHEVVDPLVVPEGKRNVMPNLQPYSVAQIPPSNASTIDRLIEKYAANTPPRKICCLARRIRRVYRRHNPLSPAPSIDSITQKLKLKFNSRVTVEIPFSIELVVKSVAIKSVEIKSVESVVTKPKNNA</sequence>
<reference evidence="2" key="1">
    <citation type="submission" date="2022-11" db="UniProtKB">
        <authorList>
            <consortium name="WormBaseParasite"/>
        </authorList>
    </citation>
    <scope>IDENTIFICATION</scope>
</reference>
<dbReference type="AlphaFoldDB" id="A0A914QZX6"/>
<proteinExistence type="predicted"/>